<reference evidence="1 2" key="1">
    <citation type="journal article" date="2013" name="Int. J. Syst. Evol. Microbiol.">
        <title>Chryseobacterium angstadtii sp. nov., isolated from a newt tank.</title>
        <authorList>
            <person name="Kirk K.E."/>
            <person name="Hoffman J.A."/>
            <person name="Smith K.A."/>
            <person name="Strahan B.L."/>
            <person name="Failor K.C."/>
            <person name="Krebs J.E."/>
            <person name="Gale A.N."/>
            <person name="Do T.D."/>
            <person name="Sontag T.C."/>
            <person name="Batties A.M."/>
            <person name="Mistiszyn K."/>
            <person name="Newman J.D."/>
        </authorList>
    </citation>
    <scope>NUCLEOTIDE SEQUENCE [LARGE SCALE GENOMIC DNA]</scope>
    <source>
        <strain evidence="1 2">KM</strain>
    </source>
</reference>
<dbReference type="AlphaFoldDB" id="A0A0J7IEH5"/>
<name>A0A0J7IEH5_9FLAO</name>
<protein>
    <submittedName>
        <fullName evidence="1">Uncharacterized protein</fullName>
    </submittedName>
</protein>
<organism evidence="1 2">
    <name type="scientific">Chryseobacterium angstadtii</name>
    <dbReference type="NCBI Taxonomy" id="558151"/>
    <lineage>
        <taxon>Bacteria</taxon>
        <taxon>Pseudomonadati</taxon>
        <taxon>Bacteroidota</taxon>
        <taxon>Flavobacteriia</taxon>
        <taxon>Flavobacteriales</taxon>
        <taxon>Weeksellaceae</taxon>
        <taxon>Chryseobacterium group</taxon>
        <taxon>Chryseobacterium</taxon>
    </lineage>
</organism>
<gene>
    <name evidence="1" type="ORF">ACM46_08970</name>
</gene>
<dbReference type="STRING" id="558151.ACM46_08970"/>
<evidence type="ECO:0000313" key="1">
    <source>
        <dbReference type="EMBL" id="KMQ64404.1"/>
    </source>
</evidence>
<comment type="caution">
    <text evidence="1">The sequence shown here is derived from an EMBL/GenBank/DDBJ whole genome shotgun (WGS) entry which is preliminary data.</text>
</comment>
<sequence length="110" mass="13042">MQVAMKLDEIIKAIRRNTINDFLTEEVSDMDYEKIILYGEYSIGTDTNYRFFKLKRAMKELLNDNGITYERLCSLKELGLLIDYYLSKYDRKTDDVLAIDIIDHIQNPDF</sequence>
<dbReference type="PATRIC" id="fig|558151.6.peg.1881"/>
<dbReference type="Proteomes" id="UP000036261">
    <property type="component" value="Unassembled WGS sequence"/>
</dbReference>
<keyword evidence="2" id="KW-1185">Reference proteome</keyword>
<proteinExistence type="predicted"/>
<evidence type="ECO:0000313" key="2">
    <source>
        <dbReference type="Proteomes" id="UP000036261"/>
    </source>
</evidence>
<accession>A0A0J7IEH5</accession>
<dbReference type="EMBL" id="LFND01000003">
    <property type="protein sequence ID" value="KMQ64404.1"/>
    <property type="molecule type" value="Genomic_DNA"/>
</dbReference>